<protein>
    <recommendedName>
        <fullName evidence="4">Amine oxidase</fullName>
        <ecNumber evidence="4">1.4.3.-</ecNumber>
    </recommendedName>
</protein>
<evidence type="ECO:0000256" key="2">
    <source>
        <dbReference type="ARBA" id="ARBA00023002"/>
    </source>
</evidence>
<evidence type="ECO:0000313" key="7">
    <source>
        <dbReference type="Proteomes" id="UP001161757"/>
    </source>
</evidence>
<feature type="binding site" evidence="3">
    <location>
        <position position="49"/>
    </location>
    <ligand>
        <name>FAD</name>
        <dbReference type="ChEBI" id="CHEBI:57692"/>
    </ligand>
</feature>
<dbReference type="InterPro" id="IPR036188">
    <property type="entry name" value="FAD/NAD-bd_sf"/>
</dbReference>
<keyword evidence="4" id="KW-0274">FAD</keyword>
<dbReference type="Gene3D" id="3.90.660.10">
    <property type="match status" value="2"/>
</dbReference>
<dbReference type="PRINTS" id="PR00757">
    <property type="entry name" value="AMINEOXDASEF"/>
</dbReference>
<dbReference type="InterPro" id="IPR050281">
    <property type="entry name" value="Flavin_monoamine_oxidase"/>
</dbReference>
<dbReference type="PANTHER" id="PTHR10742">
    <property type="entry name" value="FLAVIN MONOAMINE OXIDASE"/>
    <property type="match status" value="1"/>
</dbReference>
<evidence type="ECO:0000313" key="6">
    <source>
        <dbReference type="EMBL" id="KAJ8988378.1"/>
    </source>
</evidence>
<dbReference type="Proteomes" id="UP001161757">
    <property type="component" value="Unassembled WGS sequence"/>
</dbReference>
<comment type="similarity">
    <text evidence="4">Belongs to the flavin monoamine oxidase family.</text>
</comment>
<dbReference type="Pfam" id="PF01593">
    <property type="entry name" value="Amino_oxidase"/>
    <property type="match status" value="1"/>
</dbReference>
<evidence type="ECO:0000256" key="1">
    <source>
        <dbReference type="ARBA" id="ARBA00001974"/>
    </source>
</evidence>
<evidence type="ECO:0000259" key="5">
    <source>
        <dbReference type="Pfam" id="PF01593"/>
    </source>
</evidence>
<dbReference type="Gene3D" id="3.50.50.60">
    <property type="entry name" value="FAD/NAD(P)-binding domain"/>
    <property type="match status" value="2"/>
</dbReference>
<dbReference type="InterPro" id="IPR002937">
    <property type="entry name" value="Amino_oxidase"/>
</dbReference>
<dbReference type="EMBL" id="JAJGCB010000019">
    <property type="protein sequence ID" value="KAJ8988378.1"/>
    <property type="molecule type" value="Genomic_DNA"/>
</dbReference>
<keyword evidence="4" id="KW-0285">Flavoprotein</keyword>
<keyword evidence="2 4" id="KW-0560">Oxidoreductase</keyword>
<gene>
    <name evidence="6" type="ORF">HRR80_007788</name>
</gene>
<name>A0AAN6IS44_EXODE</name>
<evidence type="ECO:0000256" key="4">
    <source>
        <dbReference type="RuleBase" id="RU362067"/>
    </source>
</evidence>
<comment type="caution">
    <text evidence="6">The sequence shown here is derived from an EMBL/GenBank/DDBJ whole genome shotgun (WGS) entry which is preliminary data.</text>
</comment>
<feature type="binding site" evidence="3">
    <location>
        <position position="381"/>
    </location>
    <ligand>
        <name>substrate</name>
    </ligand>
</feature>
<dbReference type="GO" id="GO:0016491">
    <property type="term" value="F:oxidoreductase activity"/>
    <property type="evidence" value="ECO:0007669"/>
    <property type="project" value="UniProtKB-KW"/>
</dbReference>
<sequence>MTSRDGFVWTPSAGGKEGIPSISVIEPQQHVAADTKEVLDAIVIGAGYSGLVAARDLTTQGFRTLLLEGRDRIGGRTWHSTIDGFNYEMGGTWVHWQMPHIYREMSLYNMQDEWIVTQIGGGPLDFCTLTTPHDKRNLTHDQEADMFGRVWGEFCNLDGAYMKEGMPYPFDSMRNKEQMSRYDKLSCRDRLEQIRSKFSTEEIGMLEAILLQMGGGPLESMGVLDGLRWWALGNHLPTGLNDIALSTRLRSGQSALARNIFDHAVSTRRLSYAFSSPVAKIEDGTSFCTVTTRSGKTYKAHKVICTIPLNVLRDIEFSPALPTKMAEAISIGQTNKCNKVHFDVAGPELVSWNSFASPGKGLICALADNLTPTNDTHLVAFGPSADTAVGLTLKDNVSGIKEALDHLLPEKKEVKRIVYHDWYNDEFSKGTWAYLPPEWVSKYNDIMQTPHGNVILASGDWGEGWRGWIDGAAQQGMKAAKLVADTYGSRMKSRI</sequence>
<dbReference type="SUPFAM" id="SSF51905">
    <property type="entry name" value="FAD/NAD(P)-binding domain"/>
    <property type="match status" value="1"/>
</dbReference>
<reference evidence="6" key="1">
    <citation type="submission" date="2023-01" db="EMBL/GenBank/DDBJ databases">
        <title>Exophiala dermititidis isolated from Cystic Fibrosis Patient.</title>
        <authorList>
            <person name="Kurbessoian T."/>
            <person name="Crocker A."/>
            <person name="Murante D."/>
            <person name="Hogan D.A."/>
            <person name="Stajich J.E."/>
        </authorList>
    </citation>
    <scope>NUCLEOTIDE SEQUENCE</scope>
    <source>
        <strain evidence="6">Ex8</strain>
    </source>
</reference>
<dbReference type="EC" id="1.4.3.-" evidence="4"/>
<dbReference type="InterPro" id="IPR001613">
    <property type="entry name" value="Flavin_amine_oxidase"/>
</dbReference>
<dbReference type="AlphaFoldDB" id="A0AAN6IS44"/>
<feature type="binding site" evidence="3">
    <location>
        <position position="278"/>
    </location>
    <ligand>
        <name>FAD</name>
        <dbReference type="ChEBI" id="CHEBI:57692"/>
    </ligand>
</feature>
<organism evidence="6 7">
    <name type="scientific">Exophiala dermatitidis</name>
    <name type="common">Black yeast-like fungus</name>
    <name type="synonym">Wangiella dermatitidis</name>
    <dbReference type="NCBI Taxonomy" id="5970"/>
    <lineage>
        <taxon>Eukaryota</taxon>
        <taxon>Fungi</taxon>
        <taxon>Dikarya</taxon>
        <taxon>Ascomycota</taxon>
        <taxon>Pezizomycotina</taxon>
        <taxon>Eurotiomycetes</taxon>
        <taxon>Chaetothyriomycetidae</taxon>
        <taxon>Chaetothyriales</taxon>
        <taxon>Herpotrichiellaceae</taxon>
        <taxon>Exophiala</taxon>
    </lineage>
</organism>
<accession>A0AAN6IS44</accession>
<evidence type="ECO:0000256" key="3">
    <source>
        <dbReference type="PIRSR" id="PIRSR601613-1"/>
    </source>
</evidence>
<comment type="cofactor">
    <cofactor evidence="1 4">
        <name>FAD</name>
        <dbReference type="ChEBI" id="CHEBI:57692"/>
    </cofactor>
</comment>
<feature type="domain" description="Amine oxidase" evidence="5">
    <location>
        <begin position="49"/>
        <end position="483"/>
    </location>
</feature>
<proteinExistence type="inferred from homology"/>
<dbReference type="PANTHER" id="PTHR10742:SF410">
    <property type="entry name" value="LYSINE-SPECIFIC HISTONE DEMETHYLASE 2"/>
    <property type="match status" value="1"/>
</dbReference>